<evidence type="ECO:0000313" key="2">
    <source>
        <dbReference type="Proteomes" id="UP000828941"/>
    </source>
</evidence>
<accession>A0ACB9P973</accession>
<dbReference type="EMBL" id="CM039430">
    <property type="protein sequence ID" value="KAI4344988.1"/>
    <property type="molecule type" value="Genomic_DNA"/>
</dbReference>
<keyword evidence="2" id="KW-1185">Reference proteome</keyword>
<proteinExistence type="predicted"/>
<sequence>MKIIFWNCWGLGNPLTVHHFKGICKSHSPDMAFVAKSKNDDKKVQAWLRKYGMTGVITVRPVGRAWGLALTWNETVDISNVVINSFLISCDVLMVESQQSFSLVGVYASTEASTRREQLGVLERSLPSRLNSIVIRGDFNVVLRAHEKERDSSIDKGSIKDFRDFMMATQLVDLGFTG</sequence>
<organism evidence="1 2">
    <name type="scientific">Bauhinia variegata</name>
    <name type="common">Purple orchid tree</name>
    <name type="synonym">Phanera variegata</name>
    <dbReference type="NCBI Taxonomy" id="167791"/>
    <lineage>
        <taxon>Eukaryota</taxon>
        <taxon>Viridiplantae</taxon>
        <taxon>Streptophyta</taxon>
        <taxon>Embryophyta</taxon>
        <taxon>Tracheophyta</taxon>
        <taxon>Spermatophyta</taxon>
        <taxon>Magnoliopsida</taxon>
        <taxon>eudicotyledons</taxon>
        <taxon>Gunneridae</taxon>
        <taxon>Pentapetalae</taxon>
        <taxon>rosids</taxon>
        <taxon>fabids</taxon>
        <taxon>Fabales</taxon>
        <taxon>Fabaceae</taxon>
        <taxon>Cercidoideae</taxon>
        <taxon>Cercideae</taxon>
        <taxon>Bauhiniinae</taxon>
        <taxon>Bauhinia</taxon>
    </lineage>
</organism>
<gene>
    <name evidence="1" type="ORF">L6164_012158</name>
</gene>
<dbReference type="Proteomes" id="UP000828941">
    <property type="component" value="Chromosome 5"/>
</dbReference>
<protein>
    <submittedName>
        <fullName evidence="1">Uncharacterized protein</fullName>
    </submittedName>
</protein>
<evidence type="ECO:0000313" key="1">
    <source>
        <dbReference type="EMBL" id="KAI4344988.1"/>
    </source>
</evidence>
<reference evidence="1 2" key="1">
    <citation type="journal article" date="2022" name="DNA Res.">
        <title>Chromosomal-level genome assembly of the orchid tree Bauhinia variegata (Leguminosae; Cercidoideae) supports the allotetraploid origin hypothesis of Bauhinia.</title>
        <authorList>
            <person name="Zhong Y."/>
            <person name="Chen Y."/>
            <person name="Zheng D."/>
            <person name="Pang J."/>
            <person name="Liu Y."/>
            <person name="Luo S."/>
            <person name="Meng S."/>
            <person name="Qian L."/>
            <person name="Wei D."/>
            <person name="Dai S."/>
            <person name="Zhou R."/>
        </authorList>
    </citation>
    <scope>NUCLEOTIDE SEQUENCE [LARGE SCALE GENOMIC DNA]</scope>
    <source>
        <strain evidence="1">BV-YZ2020</strain>
    </source>
</reference>
<comment type="caution">
    <text evidence="1">The sequence shown here is derived from an EMBL/GenBank/DDBJ whole genome shotgun (WGS) entry which is preliminary data.</text>
</comment>
<name>A0ACB9P973_BAUVA</name>